<comment type="caution">
    <text evidence="2">The sequence shown here is derived from an EMBL/GenBank/DDBJ whole genome shotgun (WGS) entry which is preliminary data.</text>
</comment>
<organism evidence="2 3">
    <name type="scientific">Tannerella sp. oral taxon BU063 isolate Cell 2</name>
    <dbReference type="NCBI Taxonomy" id="1411148"/>
    <lineage>
        <taxon>Bacteria</taxon>
        <taxon>Pseudomonadati</taxon>
        <taxon>Bacteroidota</taxon>
        <taxon>Bacteroidia</taxon>
        <taxon>Bacteroidales</taxon>
        <taxon>Tannerellaceae</taxon>
        <taxon>Tannerella</taxon>
    </lineage>
</organism>
<dbReference type="EMBL" id="AYUF01000486">
    <property type="protein sequence ID" value="ETK01274.1"/>
    <property type="molecule type" value="Genomic_DNA"/>
</dbReference>
<dbReference type="InterPro" id="IPR012312">
    <property type="entry name" value="Hemerythrin-like"/>
</dbReference>
<dbReference type="AlphaFoldDB" id="W2C237"/>
<proteinExistence type="predicted"/>
<evidence type="ECO:0000313" key="3">
    <source>
        <dbReference type="Proteomes" id="UP000018837"/>
    </source>
</evidence>
<protein>
    <recommendedName>
        <fullName evidence="1">Hemerythrin-like domain-containing protein</fullName>
    </recommendedName>
</protein>
<dbReference type="Gene3D" id="1.20.120.520">
    <property type="entry name" value="nmb1532 protein domain like"/>
    <property type="match status" value="1"/>
</dbReference>
<accession>W2C237</accession>
<gene>
    <name evidence="2" type="ORF">N425_10700</name>
</gene>
<sequence length="234" mass="27215">MDKMLFSENMKLADLISANHNLILMLPRFGIPLGFGERSVARVCAAYDVPVDFFLLVCNVYTFDAYLPNRETLQSIDMRLLVPYLHASHQYYLRHLPYLGRLLDGMASKVDKRYGNMLRHFFAGYKNEVEEHFDYEEQVVFPYIERLRIASENGETLPESYHIHDYAEAHDNIEDKLSDLTQIIFKYLPGNVSPEDSIDVVFDIFQLSADLNKHALIEDRILVPYVEMLEAKRA</sequence>
<feature type="domain" description="Hemerythrin-like" evidence="1">
    <location>
        <begin position="82"/>
        <end position="225"/>
    </location>
</feature>
<dbReference type="PATRIC" id="fig|1411148.3.peg.1737"/>
<dbReference type="Proteomes" id="UP000018837">
    <property type="component" value="Unassembled WGS sequence"/>
</dbReference>
<dbReference type="Pfam" id="PF01814">
    <property type="entry name" value="Hemerythrin"/>
    <property type="match status" value="1"/>
</dbReference>
<evidence type="ECO:0000259" key="1">
    <source>
        <dbReference type="Pfam" id="PF01814"/>
    </source>
</evidence>
<name>W2C237_9BACT</name>
<reference evidence="2 3" key="1">
    <citation type="submission" date="2013-11" db="EMBL/GenBank/DDBJ databases">
        <title>Single cell genomics of uncultured Tannerella BU063 (oral taxon 286).</title>
        <authorList>
            <person name="Beall C.J."/>
            <person name="Campbell A.G."/>
            <person name="Griffen A.L."/>
            <person name="Podar M."/>
            <person name="Leys E.J."/>
        </authorList>
    </citation>
    <scope>NUCLEOTIDE SEQUENCE [LARGE SCALE GENOMIC DNA]</scope>
    <source>
        <strain evidence="2">Cell 2</strain>
    </source>
</reference>
<evidence type="ECO:0000313" key="2">
    <source>
        <dbReference type="EMBL" id="ETK01274.1"/>
    </source>
</evidence>